<dbReference type="eggNOG" id="COG5500">
    <property type="taxonomic scope" value="Bacteria"/>
</dbReference>
<feature type="transmembrane region" description="Helical" evidence="1">
    <location>
        <begin position="6"/>
        <end position="28"/>
    </location>
</feature>
<dbReference type="RefSeq" id="WP_011830010.1">
    <property type="nucleotide sequence ID" value="NC_008825.1"/>
</dbReference>
<evidence type="ECO:0000256" key="1">
    <source>
        <dbReference type="SAM" id="Phobius"/>
    </source>
</evidence>
<gene>
    <name evidence="2" type="ordered locus">Mpe_A2422</name>
</gene>
<feature type="transmembrane region" description="Helical" evidence="1">
    <location>
        <begin position="83"/>
        <end position="105"/>
    </location>
</feature>
<sequence>MLTTLPFLVCLGAGLTGGVFFAFSAFVMKALAELPAEHGLAAMQRINRVVLNPGFLGLFIGTTVLAAICILAGFFPWGSTRSALLLAAGLCYVIGSFGVTAVCNVPRNERLARLDSGSAEAAAYWPVYVREWLRWNHVRTAACLASAAAAAAALTC</sequence>
<dbReference type="HOGENOM" id="CLU_111152_2_2_4"/>
<keyword evidence="1" id="KW-0472">Membrane</keyword>
<keyword evidence="1" id="KW-0812">Transmembrane</keyword>
<keyword evidence="3" id="KW-1185">Reference proteome</keyword>
<accession>A2SII8</accession>
<dbReference type="Proteomes" id="UP000000366">
    <property type="component" value="Chromosome"/>
</dbReference>
<dbReference type="STRING" id="420662.Mpe_A2422"/>
<dbReference type="AlphaFoldDB" id="A2SII8"/>
<protein>
    <submittedName>
        <fullName evidence="2">Putative integral membrane protein</fullName>
    </submittedName>
</protein>
<dbReference type="EMBL" id="CP000555">
    <property type="protein sequence ID" value="ABM95377.1"/>
    <property type="molecule type" value="Genomic_DNA"/>
</dbReference>
<evidence type="ECO:0000313" key="2">
    <source>
        <dbReference type="EMBL" id="ABM95377.1"/>
    </source>
</evidence>
<evidence type="ECO:0000313" key="3">
    <source>
        <dbReference type="Proteomes" id="UP000000366"/>
    </source>
</evidence>
<organism evidence="2 3">
    <name type="scientific">Methylibium petroleiphilum (strain ATCC BAA-1232 / LMG 22953 / PM1)</name>
    <dbReference type="NCBI Taxonomy" id="420662"/>
    <lineage>
        <taxon>Bacteria</taxon>
        <taxon>Pseudomonadati</taxon>
        <taxon>Pseudomonadota</taxon>
        <taxon>Betaproteobacteria</taxon>
        <taxon>Burkholderiales</taxon>
        <taxon>Sphaerotilaceae</taxon>
        <taxon>Methylibium</taxon>
    </lineage>
</organism>
<feature type="transmembrane region" description="Helical" evidence="1">
    <location>
        <begin position="49"/>
        <end position="77"/>
    </location>
</feature>
<dbReference type="InterPro" id="IPR013901">
    <property type="entry name" value="Anthrone_oxy"/>
</dbReference>
<reference evidence="2 3" key="1">
    <citation type="journal article" date="2007" name="J. Bacteriol.">
        <title>Whole-genome analysis of the methyl tert-butyl ether-degrading beta-proteobacterium Methylibium petroleiphilum PM1.</title>
        <authorList>
            <person name="Kane S.R."/>
            <person name="Chakicherla A.Y."/>
            <person name="Chain P.S.G."/>
            <person name="Schmidt R."/>
            <person name="Shin M.W."/>
            <person name="Legler T.C."/>
            <person name="Scow K.M."/>
            <person name="Larimer F.W."/>
            <person name="Lucas S.M."/>
            <person name="Richardson P.M."/>
            <person name="Hristova K.R."/>
        </authorList>
    </citation>
    <scope>NUCLEOTIDE SEQUENCE [LARGE SCALE GENOMIC DNA]</scope>
    <source>
        <strain evidence="3">ATCC BAA-1232 / LMG 22953 / PM1</strain>
    </source>
</reference>
<dbReference type="KEGG" id="mpt:Mpe_A2422"/>
<name>A2SII8_METPP</name>
<keyword evidence="1" id="KW-1133">Transmembrane helix</keyword>
<dbReference type="Pfam" id="PF08592">
    <property type="entry name" value="Anthrone_oxy"/>
    <property type="match status" value="1"/>
</dbReference>
<proteinExistence type="predicted"/>